<sequence>MDIQGITCASSRLTKRKSLTSLHQFGRTTIQNKQILVIFIKLYAQNLVLATAVVVVQLSDVDVIQKHSEFTSRGHALLEPEQL</sequence>
<dbReference type="EMBL" id="KZ613954">
    <property type="protein sequence ID" value="PMD34362.1"/>
    <property type="molecule type" value="Genomic_DNA"/>
</dbReference>
<keyword evidence="2" id="KW-1185">Reference proteome</keyword>
<protein>
    <submittedName>
        <fullName evidence="1">Uncharacterized protein</fullName>
    </submittedName>
</protein>
<evidence type="ECO:0000313" key="2">
    <source>
        <dbReference type="Proteomes" id="UP000235786"/>
    </source>
</evidence>
<evidence type="ECO:0000313" key="1">
    <source>
        <dbReference type="EMBL" id="PMD34362.1"/>
    </source>
</evidence>
<dbReference type="AlphaFoldDB" id="A0A2J6R776"/>
<name>A0A2J6R776_HYAVF</name>
<reference evidence="1 2" key="1">
    <citation type="submission" date="2016-04" db="EMBL/GenBank/DDBJ databases">
        <title>A degradative enzymes factory behind the ericoid mycorrhizal symbiosis.</title>
        <authorList>
            <consortium name="DOE Joint Genome Institute"/>
            <person name="Martino E."/>
            <person name="Morin E."/>
            <person name="Grelet G."/>
            <person name="Kuo A."/>
            <person name="Kohler A."/>
            <person name="Daghino S."/>
            <person name="Barry K."/>
            <person name="Choi C."/>
            <person name="Cichocki N."/>
            <person name="Clum A."/>
            <person name="Copeland A."/>
            <person name="Hainaut M."/>
            <person name="Haridas S."/>
            <person name="Labutti K."/>
            <person name="Lindquist E."/>
            <person name="Lipzen A."/>
            <person name="Khouja H.-R."/>
            <person name="Murat C."/>
            <person name="Ohm R."/>
            <person name="Olson A."/>
            <person name="Spatafora J."/>
            <person name="Veneault-Fourrey C."/>
            <person name="Henrissat B."/>
            <person name="Grigoriev I."/>
            <person name="Martin F."/>
            <person name="Perotto S."/>
        </authorList>
    </citation>
    <scope>NUCLEOTIDE SEQUENCE [LARGE SCALE GENOMIC DNA]</scope>
    <source>
        <strain evidence="1 2">F</strain>
    </source>
</reference>
<organism evidence="1 2">
    <name type="scientific">Hyaloscypha variabilis (strain UAMH 11265 / GT02V1 / F)</name>
    <name type="common">Meliniomyces variabilis</name>
    <dbReference type="NCBI Taxonomy" id="1149755"/>
    <lineage>
        <taxon>Eukaryota</taxon>
        <taxon>Fungi</taxon>
        <taxon>Dikarya</taxon>
        <taxon>Ascomycota</taxon>
        <taxon>Pezizomycotina</taxon>
        <taxon>Leotiomycetes</taxon>
        <taxon>Helotiales</taxon>
        <taxon>Hyaloscyphaceae</taxon>
        <taxon>Hyaloscypha</taxon>
        <taxon>Hyaloscypha variabilis</taxon>
    </lineage>
</organism>
<dbReference type="Proteomes" id="UP000235786">
    <property type="component" value="Unassembled WGS sequence"/>
</dbReference>
<proteinExistence type="predicted"/>
<accession>A0A2J6R776</accession>
<gene>
    <name evidence="1" type="ORF">L207DRAFT_139681</name>
</gene>